<sequence>MANRINACDVKEIITTDLSDDAIYVWVGVANALVTNKQYCIGGDAALLTKIELQLTAHYIGMLDPAIRGFITKEGPPGFETTYENTVKSSSNIDSTPYGVTANALANGCLTKTCGR</sequence>
<dbReference type="EMBL" id="BART01019850">
    <property type="protein sequence ID" value="GAG97022.1"/>
    <property type="molecule type" value="Genomic_DNA"/>
</dbReference>
<proteinExistence type="predicted"/>
<dbReference type="AlphaFoldDB" id="X1CVQ6"/>
<accession>X1CVQ6</accession>
<comment type="caution">
    <text evidence="1">The sequence shown here is derived from an EMBL/GenBank/DDBJ whole genome shotgun (WGS) entry which is preliminary data.</text>
</comment>
<organism evidence="1">
    <name type="scientific">marine sediment metagenome</name>
    <dbReference type="NCBI Taxonomy" id="412755"/>
    <lineage>
        <taxon>unclassified sequences</taxon>
        <taxon>metagenomes</taxon>
        <taxon>ecological metagenomes</taxon>
    </lineage>
</organism>
<protein>
    <submittedName>
        <fullName evidence="1">Uncharacterized protein</fullName>
    </submittedName>
</protein>
<reference evidence="1" key="1">
    <citation type="journal article" date="2014" name="Front. Microbiol.">
        <title>High frequency of phylogenetically diverse reductive dehalogenase-homologous genes in deep subseafloor sedimentary metagenomes.</title>
        <authorList>
            <person name="Kawai M."/>
            <person name="Futagami T."/>
            <person name="Toyoda A."/>
            <person name="Takaki Y."/>
            <person name="Nishi S."/>
            <person name="Hori S."/>
            <person name="Arai W."/>
            <person name="Tsubouchi T."/>
            <person name="Morono Y."/>
            <person name="Uchiyama I."/>
            <person name="Ito T."/>
            <person name="Fujiyama A."/>
            <person name="Inagaki F."/>
            <person name="Takami H."/>
        </authorList>
    </citation>
    <scope>NUCLEOTIDE SEQUENCE</scope>
    <source>
        <strain evidence="1">Expedition CK06-06</strain>
    </source>
</reference>
<evidence type="ECO:0000313" key="1">
    <source>
        <dbReference type="EMBL" id="GAG97022.1"/>
    </source>
</evidence>
<gene>
    <name evidence="1" type="ORF">S01H4_37031</name>
</gene>
<name>X1CVQ6_9ZZZZ</name>